<gene>
    <name evidence="1" type="ORF">GKE48_00405</name>
</gene>
<dbReference type="EMBL" id="WKRD01000001">
    <property type="protein sequence ID" value="MSC55918.1"/>
    <property type="molecule type" value="Genomic_DNA"/>
</dbReference>
<dbReference type="RefSeq" id="WP_154300242.1">
    <property type="nucleotide sequence ID" value="NZ_WKRD01000001.1"/>
</dbReference>
<evidence type="ECO:0000313" key="1">
    <source>
        <dbReference type="EMBL" id="MSC55918.1"/>
    </source>
</evidence>
<sequence length="157" mass="18578">MQDISKTVPSYSIEFERKTDYDELLLQFNRIRRTAYYQHNKHYNETAIVMCLSHNKGDMCKKITVKTEKGGYKKVFVRDEDNLLYKFAIPHEVDWHIHFLSVGKGSRSLCEKITHNENRRAKKCVAKLYSNKGFIPYNYIKEQASVIREIGNMSEYL</sequence>
<comment type="caution">
    <text evidence="1">The sequence shown here is derived from an EMBL/GenBank/DDBJ whole genome shotgun (WGS) entry which is preliminary data.</text>
</comment>
<dbReference type="Proteomes" id="UP000481964">
    <property type="component" value="Unassembled WGS sequence"/>
</dbReference>
<name>A0A7C9GZS7_9FIRM</name>
<reference evidence="1 2" key="1">
    <citation type="journal article" date="2019" name="Nat. Med.">
        <title>A library of human gut bacterial isolates paired with longitudinal multiomics data enables mechanistic microbiome research.</title>
        <authorList>
            <person name="Poyet M."/>
            <person name="Groussin M."/>
            <person name="Gibbons S.M."/>
            <person name="Avila-Pacheco J."/>
            <person name="Jiang X."/>
            <person name="Kearney S.M."/>
            <person name="Perrotta A.R."/>
            <person name="Berdy B."/>
            <person name="Zhao S."/>
            <person name="Lieberman T.D."/>
            <person name="Swanson P.K."/>
            <person name="Smith M."/>
            <person name="Roesemann S."/>
            <person name="Alexander J.E."/>
            <person name="Rich S.A."/>
            <person name="Livny J."/>
            <person name="Vlamakis H."/>
            <person name="Clish C."/>
            <person name="Bullock K."/>
            <person name="Deik A."/>
            <person name="Scott J."/>
            <person name="Pierce K.A."/>
            <person name="Xavier R.J."/>
            <person name="Alm E.J."/>
        </authorList>
    </citation>
    <scope>NUCLEOTIDE SEQUENCE [LARGE SCALE GENOMIC DNA]</scope>
    <source>
        <strain evidence="1 2">BIOML-A1</strain>
    </source>
</reference>
<dbReference type="AlphaFoldDB" id="A0A7C9GZS7"/>
<proteinExistence type="predicted"/>
<protein>
    <submittedName>
        <fullName evidence="1">Uncharacterized protein</fullName>
    </submittedName>
</protein>
<accession>A0A7C9GZS7</accession>
<evidence type="ECO:0000313" key="2">
    <source>
        <dbReference type="Proteomes" id="UP000481964"/>
    </source>
</evidence>
<organism evidence="1 2">
    <name type="scientific">Lachnospira eligens</name>
    <dbReference type="NCBI Taxonomy" id="39485"/>
    <lineage>
        <taxon>Bacteria</taxon>
        <taxon>Bacillati</taxon>
        <taxon>Bacillota</taxon>
        <taxon>Clostridia</taxon>
        <taxon>Lachnospirales</taxon>
        <taxon>Lachnospiraceae</taxon>
        <taxon>Lachnospira</taxon>
    </lineage>
</organism>